<reference evidence="5" key="1">
    <citation type="submission" date="2016-10" db="EMBL/GenBank/DDBJ databases">
        <authorList>
            <person name="Varghese N."/>
            <person name="Submissions S."/>
        </authorList>
    </citation>
    <scope>NUCLEOTIDE SEQUENCE [LARGE SCALE GENOMIC DNA]</scope>
    <source>
        <strain evidence="5">JCM 18195</strain>
    </source>
</reference>
<dbReference type="SUPFAM" id="SSF47188">
    <property type="entry name" value="Hemerythrin-like"/>
    <property type="match status" value="1"/>
</dbReference>
<dbReference type="InterPro" id="IPR035938">
    <property type="entry name" value="Hemerythrin-like_sf"/>
</dbReference>
<name>A0A1I5WVV0_9GAMM</name>
<dbReference type="CDD" id="cd12107">
    <property type="entry name" value="Hemerythrin"/>
    <property type="match status" value="1"/>
</dbReference>
<keyword evidence="5" id="KW-1185">Reference proteome</keyword>
<evidence type="ECO:0000256" key="1">
    <source>
        <dbReference type="ARBA" id="ARBA00010587"/>
    </source>
</evidence>
<dbReference type="GO" id="GO:0046872">
    <property type="term" value="F:metal ion binding"/>
    <property type="evidence" value="ECO:0007669"/>
    <property type="project" value="UniProtKB-KW"/>
</dbReference>
<gene>
    <name evidence="4" type="ORF">SAMN05216229_11468</name>
</gene>
<keyword evidence="2" id="KW-0479">Metal-binding</keyword>
<dbReference type="InterPro" id="IPR012827">
    <property type="entry name" value="Hemerythrin_metal-bd"/>
</dbReference>
<proteinExistence type="inferred from homology"/>
<dbReference type="EMBL" id="FOXM01000014">
    <property type="protein sequence ID" value="SFQ23758.1"/>
    <property type="molecule type" value="Genomic_DNA"/>
</dbReference>
<keyword evidence="3" id="KW-0408">Iron</keyword>
<dbReference type="AlphaFoldDB" id="A0A1I5WVV0"/>
<protein>
    <submittedName>
        <fullName evidence="4">Hemerythrin</fullName>
    </submittedName>
</protein>
<dbReference type="Proteomes" id="UP000243084">
    <property type="component" value="Unassembled WGS sequence"/>
</dbReference>
<sequence>MEKADYPMLDAHREVHETFKERANELLQKLHDCTNCVKIVARARIYIGLWLISHVKQDDMDYVPYIRKIVGKGGYMSSLLSRYFR</sequence>
<evidence type="ECO:0000313" key="4">
    <source>
        <dbReference type="EMBL" id="SFQ23758.1"/>
    </source>
</evidence>
<accession>A0A1I5WVV0</accession>
<organism evidence="4 5">
    <name type="scientific">Geopseudomonas sagittaria</name>
    <dbReference type="NCBI Taxonomy" id="1135990"/>
    <lineage>
        <taxon>Bacteria</taxon>
        <taxon>Pseudomonadati</taxon>
        <taxon>Pseudomonadota</taxon>
        <taxon>Gammaproteobacteria</taxon>
        <taxon>Pseudomonadales</taxon>
        <taxon>Pseudomonadaceae</taxon>
        <taxon>Geopseudomonas</taxon>
    </lineage>
</organism>
<evidence type="ECO:0000256" key="3">
    <source>
        <dbReference type="ARBA" id="ARBA00023004"/>
    </source>
</evidence>
<evidence type="ECO:0000256" key="2">
    <source>
        <dbReference type="ARBA" id="ARBA00022723"/>
    </source>
</evidence>
<comment type="similarity">
    <text evidence="1">Belongs to the hemerythrin family.</text>
</comment>
<dbReference type="Gene3D" id="1.20.120.50">
    <property type="entry name" value="Hemerythrin-like"/>
    <property type="match status" value="1"/>
</dbReference>
<dbReference type="OrthoDB" id="1122424at2"/>
<evidence type="ECO:0000313" key="5">
    <source>
        <dbReference type="Proteomes" id="UP000243084"/>
    </source>
</evidence>